<accession>A0A160V746</accession>
<dbReference type="Gene3D" id="3.30.1330.50">
    <property type="entry name" value="2-C-methyl-D-erythritol 2,4-cyclodiphosphate synthase"/>
    <property type="match status" value="1"/>
</dbReference>
<protein>
    <recommendedName>
        <fullName evidence="4">2-C-methyl-D-erythritol 2,4-cyclodiphosphate synthase</fullName>
        <ecNumber evidence="4">4.6.1.12</ecNumber>
    </recommendedName>
</protein>
<evidence type="ECO:0000256" key="6">
    <source>
        <dbReference type="ARBA" id="ARBA00023229"/>
    </source>
</evidence>
<gene>
    <name evidence="10" type="ORF">MGWOODY_Clf2623</name>
</gene>
<evidence type="ECO:0000256" key="7">
    <source>
        <dbReference type="ARBA" id="ARBA00023239"/>
    </source>
</evidence>
<feature type="compositionally biased region" description="Basic and acidic residues" evidence="8">
    <location>
        <begin position="1"/>
        <end position="11"/>
    </location>
</feature>
<dbReference type="EMBL" id="FAXA01000109">
    <property type="protein sequence ID" value="CUV01642.1"/>
    <property type="molecule type" value="Genomic_DNA"/>
</dbReference>
<dbReference type="Pfam" id="PF02542">
    <property type="entry name" value="YgbB"/>
    <property type="match status" value="1"/>
</dbReference>
<feature type="domain" description="2-C-methyl-D-erythritol 2,4-cyclodiphosphate synthase" evidence="9">
    <location>
        <begin position="13"/>
        <end position="165"/>
    </location>
</feature>
<dbReference type="PROSITE" id="PS01350">
    <property type="entry name" value="ISPF"/>
    <property type="match status" value="1"/>
</dbReference>
<evidence type="ECO:0000256" key="4">
    <source>
        <dbReference type="ARBA" id="ARBA00012579"/>
    </source>
</evidence>
<dbReference type="HAMAP" id="MF_00107">
    <property type="entry name" value="IspF"/>
    <property type="match status" value="1"/>
</dbReference>
<reference evidence="10" key="1">
    <citation type="submission" date="2015-10" db="EMBL/GenBank/DDBJ databases">
        <authorList>
            <person name="Gilbert D.G."/>
        </authorList>
    </citation>
    <scope>NUCLEOTIDE SEQUENCE</scope>
</reference>
<evidence type="ECO:0000256" key="3">
    <source>
        <dbReference type="ARBA" id="ARBA00004709"/>
    </source>
</evidence>
<name>A0A160V746_9ZZZZ</name>
<comment type="cofactor">
    <cofactor evidence="2">
        <name>a divalent metal cation</name>
        <dbReference type="ChEBI" id="CHEBI:60240"/>
    </cofactor>
</comment>
<dbReference type="GO" id="GO:0046872">
    <property type="term" value="F:metal ion binding"/>
    <property type="evidence" value="ECO:0007669"/>
    <property type="project" value="UniProtKB-KW"/>
</dbReference>
<dbReference type="GO" id="GO:0008685">
    <property type="term" value="F:2-C-methyl-D-erythritol 2,4-cyclodiphosphate synthase activity"/>
    <property type="evidence" value="ECO:0007669"/>
    <property type="project" value="UniProtKB-EC"/>
</dbReference>
<sequence>MSTPENHESQESRSGIGFDSHPLAEGRKLVLGGVTIPHDKGLSGHSDGDVLVHAIMDALLGAANLGDKGIHFPSSDPQYKDISSLILLERVGVLVAQDGWRLSNVDATILAQNPKLSPFNAEMRENVAGNLSVSPDRVSVKVTTTDYLGFVGREEGIAAIAVVSLMSAILGGQL</sequence>
<keyword evidence="6" id="KW-0414">Isoprene biosynthesis</keyword>
<evidence type="ECO:0000256" key="8">
    <source>
        <dbReference type="SAM" id="MobiDB-lite"/>
    </source>
</evidence>
<dbReference type="GO" id="GO:0016114">
    <property type="term" value="P:terpenoid biosynthetic process"/>
    <property type="evidence" value="ECO:0007669"/>
    <property type="project" value="InterPro"/>
</dbReference>
<comment type="pathway">
    <text evidence="3">Isoprenoid biosynthesis; isopentenyl diphosphate biosynthesis via DXP pathway; isopentenyl diphosphate from 1-deoxy-D-xylulose 5-phosphate: step 4/6.</text>
</comment>
<dbReference type="NCBIfam" id="TIGR00151">
    <property type="entry name" value="ispF"/>
    <property type="match status" value="1"/>
</dbReference>
<dbReference type="InterPro" id="IPR020555">
    <property type="entry name" value="MECDP_synthase_CS"/>
</dbReference>
<keyword evidence="7 10" id="KW-0456">Lyase</keyword>
<evidence type="ECO:0000256" key="1">
    <source>
        <dbReference type="ARBA" id="ARBA00000200"/>
    </source>
</evidence>
<dbReference type="InterPro" id="IPR036571">
    <property type="entry name" value="MECDP_synthase_sf"/>
</dbReference>
<evidence type="ECO:0000256" key="2">
    <source>
        <dbReference type="ARBA" id="ARBA00001968"/>
    </source>
</evidence>
<organism evidence="10">
    <name type="scientific">hydrothermal vent metagenome</name>
    <dbReference type="NCBI Taxonomy" id="652676"/>
    <lineage>
        <taxon>unclassified sequences</taxon>
        <taxon>metagenomes</taxon>
        <taxon>ecological metagenomes</taxon>
    </lineage>
</organism>
<keyword evidence="5" id="KW-0479">Metal-binding</keyword>
<evidence type="ECO:0000256" key="5">
    <source>
        <dbReference type="ARBA" id="ARBA00022723"/>
    </source>
</evidence>
<dbReference type="PANTHER" id="PTHR43181:SF1">
    <property type="entry name" value="2-C-METHYL-D-ERYTHRITOL 2,4-CYCLODIPHOSPHATE SYNTHASE, CHLOROPLASTIC"/>
    <property type="match status" value="1"/>
</dbReference>
<dbReference type="GO" id="GO:0019288">
    <property type="term" value="P:isopentenyl diphosphate biosynthetic process, methylerythritol 4-phosphate pathway"/>
    <property type="evidence" value="ECO:0007669"/>
    <property type="project" value="UniProtKB-UniPathway"/>
</dbReference>
<dbReference type="EC" id="4.6.1.12" evidence="4"/>
<dbReference type="CDD" id="cd00554">
    <property type="entry name" value="MECDP_synthase"/>
    <property type="match status" value="1"/>
</dbReference>
<dbReference type="AlphaFoldDB" id="A0A160V746"/>
<dbReference type="UniPathway" id="UPA00056">
    <property type="reaction ID" value="UER00095"/>
</dbReference>
<evidence type="ECO:0000313" key="10">
    <source>
        <dbReference type="EMBL" id="CUV01642.1"/>
    </source>
</evidence>
<comment type="catalytic activity">
    <reaction evidence="1">
        <text>4-CDP-2-C-methyl-D-erythritol 2-phosphate = 2-C-methyl-D-erythritol 2,4-cyclic diphosphate + CMP</text>
        <dbReference type="Rhea" id="RHEA:23864"/>
        <dbReference type="ChEBI" id="CHEBI:57919"/>
        <dbReference type="ChEBI" id="CHEBI:58483"/>
        <dbReference type="ChEBI" id="CHEBI:60377"/>
        <dbReference type="EC" id="4.6.1.12"/>
    </reaction>
</comment>
<dbReference type="SUPFAM" id="SSF69765">
    <property type="entry name" value="IpsF-like"/>
    <property type="match status" value="1"/>
</dbReference>
<dbReference type="InterPro" id="IPR003526">
    <property type="entry name" value="MECDP_synthase"/>
</dbReference>
<proteinExistence type="inferred from homology"/>
<feature type="region of interest" description="Disordered" evidence="8">
    <location>
        <begin position="1"/>
        <end position="21"/>
    </location>
</feature>
<dbReference type="PANTHER" id="PTHR43181">
    <property type="entry name" value="2-C-METHYL-D-ERYTHRITOL 2,4-CYCLODIPHOSPHATE SYNTHASE, CHLOROPLASTIC"/>
    <property type="match status" value="1"/>
</dbReference>
<evidence type="ECO:0000259" key="9">
    <source>
        <dbReference type="Pfam" id="PF02542"/>
    </source>
</evidence>